<organism evidence="4 5">
    <name type="scientific">Rhodovastum atsumiense</name>
    <dbReference type="NCBI Taxonomy" id="504468"/>
    <lineage>
        <taxon>Bacteria</taxon>
        <taxon>Pseudomonadati</taxon>
        <taxon>Pseudomonadota</taxon>
        <taxon>Alphaproteobacteria</taxon>
        <taxon>Acetobacterales</taxon>
        <taxon>Acetobacteraceae</taxon>
        <taxon>Rhodovastum</taxon>
    </lineage>
</organism>
<protein>
    <submittedName>
        <fullName evidence="4">Response regulator</fullName>
    </submittedName>
</protein>
<gene>
    <name evidence="4" type="ORF">F1189_03000</name>
</gene>
<accession>A0A5M6J0Q1</accession>
<dbReference type="Proteomes" id="UP000325255">
    <property type="component" value="Unassembled WGS sequence"/>
</dbReference>
<evidence type="ECO:0000313" key="4">
    <source>
        <dbReference type="EMBL" id="KAA5614176.1"/>
    </source>
</evidence>
<dbReference type="EMBL" id="VWPK01000003">
    <property type="protein sequence ID" value="KAA5614176.1"/>
    <property type="molecule type" value="Genomic_DNA"/>
</dbReference>
<dbReference type="CDD" id="cd00156">
    <property type="entry name" value="REC"/>
    <property type="match status" value="1"/>
</dbReference>
<feature type="modified residue" description="4-aspartylphosphate" evidence="2">
    <location>
        <position position="65"/>
    </location>
</feature>
<dbReference type="PROSITE" id="PS50110">
    <property type="entry name" value="RESPONSE_REGULATORY"/>
    <property type="match status" value="1"/>
</dbReference>
<feature type="domain" description="Response regulatory" evidence="3">
    <location>
        <begin position="15"/>
        <end position="127"/>
    </location>
</feature>
<dbReference type="PANTHER" id="PTHR44591:SF3">
    <property type="entry name" value="RESPONSE REGULATORY DOMAIN-CONTAINING PROTEIN"/>
    <property type="match status" value="1"/>
</dbReference>
<dbReference type="InterPro" id="IPR050595">
    <property type="entry name" value="Bact_response_regulator"/>
</dbReference>
<keyword evidence="1 2" id="KW-0597">Phosphoprotein</keyword>
<reference evidence="4 5" key="1">
    <citation type="submission" date="2019-09" db="EMBL/GenBank/DDBJ databases">
        <title>Genome sequence of Rhodovastum atsumiense, a diverse member of the Acetobacteraceae family of non-sulfur purple photosynthetic bacteria.</title>
        <authorList>
            <person name="Meyer T."/>
            <person name="Kyndt J."/>
        </authorList>
    </citation>
    <scope>NUCLEOTIDE SEQUENCE [LARGE SCALE GENOMIC DNA]</scope>
    <source>
        <strain evidence="4 5">DSM 21279</strain>
    </source>
</reference>
<proteinExistence type="predicted"/>
<comment type="caution">
    <text evidence="4">The sequence shown here is derived from an EMBL/GenBank/DDBJ whole genome shotgun (WGS) entry which is preliminary data.</text>
</comment>
<dbReference type="AlphaFoldDB" id="A0A5M6J0Q1"/>
<dbReference type="OrthoDB" id="9176789at2"/>
<evidence type="ECO:0000256" key="2">
    <source>
        <dbReference type="PROSITE-ProRule" id="PRU00169"/>
    </source>
</evidence>
<dbReference type="PANTHER" id="PTHR44591">
    <property type="entry name" value="STRESS RESPONSE REGULATOR PROTEIN 1"/>
    <property type="match status" value="1"/>
</dbReference>
<evidence type="ECO:0000313" key="5">
    <source>
        <dbReference type="Proteomes" id="UP000325255"/>
    </source>
</evidence>
<evidence type="ECO:0000256" key="1">
    <source>
        <dbReference type="ARBA" id="ARBA00022553"/>
    </source>
</evidence>
<dbReference type="GO" id="GO:0000160">
    <property type="term" value="P:phosphorelay signal transduction system"/>
    <property type="evidence" value="ECO:0007669"/>
    <property type="project" value="InterPro"/>
</dbReference>
<dbReference type="SUPFAM" id="SSF52172">
    <property type="entry name" value="CheY-like"/>
    <property type="match status" value="1"/>
</dbReference>
<dbReference type="Pfam" id="PF00072">
    <property type="entry name" value="Response_reg"/>
    <property type="match status" value="1"/>
</dbReference>
<sequence>MILTPISLGANVARRIIFVENDPLVLEFLNDLVSDVGYDCLLFTNPLDALEAIRHSQGELALVTDLFMHPMLGSDLAAEFRRLHPGQPVIIMTASVERVLPHIAEGDIVLRKPFWGRDLLSIITELHARECQLFGEGKLPVAKPPA</sequence>
<dbReference type="InterPro" id="IPR011006">
    <property type="entry name" value="CheY-like_superfamily"/>
</dbReference>
<dbReference type="SMART" id="SM00448">
    <property type="entry name" value="REC"/>
    <property type="match status" value="1"/>
</dbReference>
<name>A0A5M6J0Q1_9PROT</name>
<keyword evidence="5" id="KW-1185">Reference proteome</keyword>
<dbReference type="InterPro" id="IPR001789">
    <property type="entry name" value="Sig_transdc_resp-reg_receiver"/>
</dbReference>
<evidence type="ECO:0000259" key="3">
    <source>
        <dbReference type="PROSITE" id="PS50110"/>
    </source>
</evidence>
<dbReference type="Gene3D" id="3.40.50.2300">
    <property type="match status" value="1"/>
</dbReference>